<keyword evidence="3" id="KW-1185">Reference proteome</keyword>
<keyword evidence="1" id="KW-1133">Transmembrane helix</keyword>
<dbReference type="GeneID" id="78356165"/>
<evidence type="ECO:0000313" key="2">
    <source>
        <dbReference type="EMBL" id="SUN60113.1"/>
    </source>
</evidence>
<dbReference type="EMBL" id="UHFN01000007">
    <property type="protein sequence ID" value="SUN60113.1"/>
    <property type="molecule type" value="Genomic_DNA"/>
</dbReference>
<keyword evidence="1" id="KW-0472">Membrane</keyword>
<protein>
    <submittedName>
        <fullName evidence="2">Uncharacterized protein</fullName>
    </submittedName>
</protein>
<gene>
    <name evidence="2" type="ORF">NCTC12224_00716</name>
</gene>
<reference evidence="2 3" key="1">
    <citation type="submission" date="2018-06" db="EMBL/GenBank/DDBJ databases">
        <authorList>
            <consortium name="Pathogen Informatics"/>
            <person name="Doyle S."/>
        </authorList>
    </citation>
    <scope>NUCLEOTIDE SEQUENCE [LARGE SCALE GENOMIC DNA]</scope>
    <source>
        <strain evidence="2 3">NCTC12224</strain>
    </source>
</reference>
<evidence type="ECO:0000313" key="3">
    <source>
        <dbReference type="Proteomes" id="UP000254924"/>
    </source>
</evidence>
<dbReference type="AlphaFoldDB" id="A0A380K5A1"/>
<sequence>MLFIVIKLFALVVFVFFLFLAIAVMRFVAKRLSVFWQLVIFILICIGLGALLYPVLFILMFGYNS</sequence>
<feature type="transmembrane region" description="Helical" evidence="1">
    <location>
        <begin position="35"/>
        <end position="63"/>
    </location>
</feature>
<proteinExistence type="predicted"/>
<organism evidence="2 3">
    <name type="scientific">Streptococcus hyointestinalis</name>
    <dbReference type="NCBI Taxonomy" id="1337"/>
    <lineage>
        <taxon>Bacteria</taxon>
        <taxon>Bacillati</taxon>
        <taxon>Bacillota</taxon>
        <taxon>Bacilli</taxon>
        <taxon>Lactobacillales</taxon>
        <taxon>Streptococcaceae</taxon>
        <taxon>Streptococcus</taxon>
    </lineage>
</organism>
<evidence type="ECO:0000256" key="1">
    <source>
        <dbReference type="SAM" id="Phobius"/>
    </source>
</evidence>
<dbReference type="Proteomes" id="UP000254924">
    <property type="component" value="Unassembled WGS sequence"/>
</dbReference>
<dbReference type="RefSeq" id="WP_115268339.1">
    <property type="nucleotide sequence ID" value="NZ_JBNPNB010000101.1"/>
</dbReference>
<feature type="transmembrane region" description="Helical" evidence="1">
    <location>
        <begin position="6"/>
        <end position="28"/>
    </location>
</feature>
<keyword evidence="1" id="KW-0812">Transmembrane</keyword>
<name>A0A380K5A1_9STRE</name>
<accession>A0A380K5A1</accession>